<evidence type="ECO:0000256" key="1">
    <source>
        <dbReference type="SAM" id="Phobius"/>
    </source>
</evidence>
<evidence type="ECO:0000313" key="2">
    <source>
        <dbReference type="EMBL" id="KAG7375568.1"/>
    </source>
</evidence>
<protein>
    <submittedName>
        <fullName evidence="2">10 kDa heat shock protein</fullName>
    </submittedName>
</protein>
<proteinExistence type="predicted"/>
<dbReference type="AlphaFoldDB" id="A0A8T1V673"/>
<accession>A0A8T1V673</accession>
<feature type="transmembrane region" description="Helical" evidence="1">
    <location>
        <begin position="104"/>
        <end position="127"/>
    </location>
</feature>
<keyword evidence="2" id="KW-0346">Stress response</keyword>
<evidence type="ECO:0000313" key="3">
    <source>
        <dbReference type="Proteomes" id="UP000694044"/>
    </source>
</evidence>
<comment type="caution">
    <text evidence="2">The sequence shown here is derived from an EMBL/GenBank/DDBJ whole genome shotgun (WGS) entry which is preliminary data.</text>
</comment>
<keyword evidence="1" id="KW-0472">Membrane</keyword>
<keyword evidence="1" id="KW-0812">Transmembrane</keyword>
<dbReference type="OrthoDB" id="121006at2759"/>
<name>A0A8T1V673_9STRA</name>
<feature type="transmembrane region" description="Helical" evidence="1">
    <location>
        <begin position="158"/>
        <end position="179"/>
    </location>
</feature>
<sequence length="272" mass="29768">MGPGSPVRKVGWEEHRDVETTHLSSPTNAILHNSSHVLPPSNVRGPMLVKPVATPALPTLLTKIQPGEGSMRTENVESRRSSTLKRLSSSISTTLLPSHPSRSIYLQFLFAGVVTICLLWTVLLIMLNTAPNYTVNRVMATEDFDNGVFWLFVDPSPYLLWLTVLGLSVAGGGYVAILIKMVVRPKRRVSQAPRPSPKIDATKRQSERKLGMKIGDLAFETVLLFQVLEAGSPKPIVAIFTFIIASNALACAATMFLQSKRIGLVETLVDLL</sequence>
<gene>
    <name evidence="2" type="primary">HSPE1_1</name>
    <name evidence="2" type="ORF">PHYPSEUDO_000610</name>
</gene>
<feature type="transmembrane region" description="Helical" evidence="1">
    <location>
        <begin position="236"/>
        <end position="257"/>
    </location>
</feature>
<dbReference type="EMBL" id="JAGDFM010001067">
    <property type="protein sequence ID" value="KAG7375568.1"/>
    <property type="molecule type" value="Genomic_DNA"/>
</dbReference>
<feature type="non-terminal residue" evidence="2">
    <location>
        <position position="1"/>
    </location>
</feature>
<organism evidence="2 3">
    <name type="scientific">Phytophthora pseudosyringae</name>
    <dbReference type="NCBI Taxonomy" id="221518"/>
    <lineage>
        <taxon>Eukaryota</taxon>
        <taxon>Sar</taxon>
        <taxon>Stramenopiles</taxon>
        <taxon>Oomycota</taxon>
        <taxon>Peronosporomycetes</taxon>
        <taxon>Peronosporales</taxon>
        <taxon>Peronosporaceae</taxon>
        <taxon>Phytophthora</taxon>
    </lineage>
</organism>
<reference evidence="2" key="1">
    <citation type="submission" date="2021-02" db="EMBL/GenBank/DDBJ databases">
        <authorList>
            <person name="Palmer J.M."/>
        </authorList>
    </citation>
    <scope>NUCLEOTIDE SEQUENCE</scope>
    <source>
        <strain evidence="2">SCRP734</strain>
    </source>
</reference>
<keyword evidence="3" id="KW-1185">Reference proteome</keyword>
<dbReference type="Proteomes" id="UP000694044">
    <property type="component" value="Unassembled WGS sequence"/>
</dbReference>
<keyword evidence="1" id="KW-1133">Transmembrane helix</keyword>